<organism evidence="3 4">
    <name type="scientific">Clostridium omnivorum</name>
    <dbReference type="NCBI Taxonomy" id="1604902"/>
    <lineage>
        <taxon>Bacteria</taxon>
        <taxon>Bacillati</taxon>
        <taxon>Bacillota</taxon>
        <taxon>Clostridia</taxon>
        <taxon>Eubacteriales</taxon>
        <taxon>Clostridiaceae</taxon>
        <taxon>Clostridium</taxon>
    </lineage>
</organism>
<feature type="transmembrane region" description="Helical" evidence="1">
    <location>
        <begin position="83"/>
        <end position="100"/>
    </location>
</feature>
<keyword evidence="1" id="KW-0812">Transmembrane</keyword>
<evidence type="ECO:0000313" key="4">
    <source>
        <dbReference type="Proteomes" id="UP001208567"/>
    </source>
</evidence>
<sequence length="151" mass="17467">MKKKHIKWIAVIAWMILIFVFSNMPGDASDEKSKFVIYIFNALGLNLNSVFGNLADFVVRKCAHFTEYFIFYMLLYNAFKENFQWKKAILFSIVGVFLYASSDEFHQSFIPGRGPSFRDVMIDTSGGALAMVVIVIRQIQKNRAKKIKYIK</sequence>
<feature type="domain" description="VanZ-like" evidence="2">
    <location>
        <begin position="8"/>
        <end position="136"/>
    </location>
</feature>
<feature type="transmembrane region" description="Helical" evidence="1">
    <location>
        <begin position="35"/>
        <end position="51"/>
    </location>
</feature>
<feature type="transmembrane region" description="Helical" evidence="1">
    <location>
        <begin position="120"/>
        <end position="139"/>
    </location>
</feature>
<dbReference type="NCBIfam" id="NF037970">
    <property type="entry name" value="vanZ_1"/>
    <property type="match status" value="1"/>
</dbReference>
<dbReference type="EMBL" id="BRXR01000001">
    <property type="protein sequence ID" value="GLC30633.1"/>
    <property type="molecule type" value="Genomic_DNA"/>
</dbReference>
<evidence type="ECO:0000259" key="2">
    <source>
        <dbReference type="Pfam" id="PF04892"/>
    </source>
</evidence>
<accession>A0ABQ5N5X2</accession>
<protein>
    <submittedName>
        <fullName evidence="3">Teicoplanin resistance protein VanZ</fullName>
    </submittedName>
</protein>
<keyword evidence="1" id="KW-1133">Transmembrane helix</keyword>
<comment type="caution">
    <text evidence="3">The sequence shown here is derived from an EMBL/GenBank/DDBJ whole genome shotgun (WGS) entry which is preliminary data.</text>
</comment>
<dbReference type="PIRSF" id="PIRSF019083">
    <property type="entry name" value="UCP019083_VanZ"/>
    <property type="match status" value="1"/>
</dbReference>
<dbReference type="InterPro" id="IPR006976">
    <property type="entry name" value="VanZ-like"/>
</dbReference>
<name>A0ABQ5N5X2_9CLOT</name>
<dbReference type="RefSeq" id="WP_264849905.1">
    <property type="nucleotide sequence ID" value="NZ_BRXR01000001.1"/>
</dbReference>
<proteinExistence type="predicted"/>
<dbReference type="InterPro" id="IPR016747">
    <property type="entry name" value="Phosphotransbutyrylase"/>
</dbReference>
<reference evidence="3 4" key="1">
    <citation type="journal article" date="2024" name="Int. J. Syst. Evol. Microbiol.">
        <title>Clostridium omnivorum sp. nov., isolated from anoxic soil under the treatment of reductive soil disinfestation.</title>
        <authorList>
            <person name="Ueki A."/>
            <person name="Tonouchi A."/>
            <person name="Kaku N."/>
            <person name="Honma S."/>
            <person name="Ueki K."/>
        </authorList>
    </citation>
    <scope>NUCLEOTIDE SEQUENCE [LARGE SCALE GENOMIC DNA]</scope>
    <source>
        <strain evidence="3 4">E14</strain>
    </source>
</reference>
<gene>
    <name evidence="3" type="ORF">bsdE14_20430</name>
</gene>
<keyword evidence="4" id="KW-1185">Reference proteome</keyword>
<evidence type="ECO:0000313" key="3">
    <source>
        <dbReference type="EMBL" id="GLC30633.1"/>
    </source>
</evidence>
<evidence type="ECO:0000256" key="1">
    <source>
        <dbReference type="SAM" id="Phobius"/>
    </source>
</evidence>
<feature type="transmembrane region" description="Helical" evidence="1">
    <location>
        <begin position="6"/>
        <end position="23"/>
    </location>
</feature>
<dbReference type="Proteomes" id="UP001208567">
    <property type="component" value="Unassembled WGS sequence"/>
</dbReference>
<dbReference type="Pfam" id="PF04892">
    <property type="entry name" value="VanZ"/>
    <property type="match status" value="1"/>
</dbReference>
<keyword evidence="1" id="KW-0472">Membrane</keyword>